<dbReference type="RefSeq" id="WP_143100812.1">
    <property type="nucleotide sequence ID" value="NZ_FOLQ01000025.1"/>
</dbReference>
<organism evidence="1 2">
    <name type="scientific">Spirosoma endophyticum</name>
    <dbReference type="NCBI Taxonomy" id="662367"/>
    <lineage>
        <taxon>Bacteria</taxon>
        <taxon>Pseudomonadati</taxon>
        <taxon>Bacteroidota</taxon>
        <taxon>Cytophagia</taxon>
        <taxon>Cytophagales</taxon>
        <taxon>Cytophagaceae</taxon>
        <taxon>Spirosoma</taxon>
    </lineage>
</organism>
<sequence>MKSFCLSEMLIYSAKERKARRVPFNPNLTVILGKNDTGKSVLIKSIYHTFGANVKFDSTWDNAATCSLVRFTIDKKPYSILRWGKIFGLFGENDSLIGIYESISKELGPVLAKLFDFGLVWNDRQNDTNVLPPAFFLLPYYIDQDKSWADNWNAFENLSQYDNWRNAVVEYHTGLKPNEYYVAKTEFDKLKEVAAEKSKETKMMKSLLDNTNKSISSVDFSISIDIFKKEVDE</sequence>
<evidence type="ECO:0000313" key="2">
    <source>
        <dbReference type="Proteomes" id="UP000198598"/>
    </source>
</evidence>
<dbReference type="SUPFAM" id="SSF52540">
    <property type="entry name" value="P-loop containing nucleoside triphosphate hydrolases"/>
    <property type="match status" value="1"/>
</dbReference>
<evidence type="ECO:0000313" key="1">
    <source>
        <dbReference type="EMBL" id="SFF02160.1"/>
    </source>
</evidence>
<dbReference type="EMBL" id="FOLQ01000025">
    <property type="protein sequence ID" value="SFF02160.1"/>
    <property type="molecule type" value="Genomic_DNA"/>
</dbReference>
<protein>
    <recommendedName>
        <fullName evidence="3">AAA domain-containing protein</fullName>
    </recommendedName>
</protein>
<keyword evidence="2" id="KW-1185">Reference proteome</keyword>
<gene>
    <name evidence="1" type="ORF">SAMN05216167_12517</name>
</gene>
<dbReference type="InterPro" id="IPR027417">
    <property type="entry name" value="P-loop_NTPase"/>
</dbReference>
<accession>A0A1I2FC93</accession>
<dbReference type="OrthoDB" id="853948at2"/>
<dbReference type="Proteomes" id="UP000198598">
    <property type="component" value="Unassembled WGS sequence"/>
</dbReference>
<dbReference type="AlphaFoldDB" id="A0A1I2FC93"/>
<dbReference type="Gene3D" id="3.40.50.300">
    <property type="entry name" value="P-loop containing nucleotide triphosphate hydrolases"/>
    <property type="match status" value="1"/>
</dbReference>
<proteinExistence type="predicted"/>
<dbReference type="STRING" id="662367.SAMN05216167_12517"/>
<name>A0A1I2FC93_9BACT</name>
<reference evidence="1 2" key="1">
    <citation type="submission" date="2016-10" db="EMBL/GenBank/DDBJ databases">
        <authorList>
            <person name="de Groot N.N."/>
        </authorList>
    </citation>
    <scope>NUCLEOTIDE SEQUENCE [LARGE SCALE GENOMIC DNA]</scope>
    <source>
        <strain evidence="1 2">DSM 26130</strain>
    </source>
</reference>
<evidence type="ECO:0008006" key="3">
    <source>
        <dbReference type="Google" id="ProtNLM"/>
    </source>
</evidence>